<keyword evidence="2" id="KW-1185">Reference proteome</keyword>
<organism evidence="1 2">
    <name type="scientific">Eumeta variegata</name>
    <name type="common">Bagworm moth</name>
    <name type="synonym">Eumeta japonica</name>
    <dbReference type="NCBI Taxonomy" id="151549"/>
    <lineage>
        <taxon>Eukaryota</taxon>
        <taxon>Metazoa</taxon>
        <taxon>Ecdysozoa</taxon>
        <taxon>Arthropoda</taxon>
        <taxon>Hexapoda</taxon>
        <taxon>Insecta</taxon>
        <taxon>Pterygota</taxon>
        <taxon>Neoptera</taxon>
        <taxon>Endopterygota</taxon>
        <taxon>Lepidoptera</taxon>
        <taxon>Glossata</taxon>
        <taxon>Ditrysia</taxon>
        <taxon>Tineoidea</taxon>
        <taxon>Psychidae</taxon>
        <taxon>Oiketicinae</taxon>
        <taxon>Eumeta</taxon>
    </lineage>
</organism>
<gene>
    <name evidence="1" type="ORF">EVAR_68833_1</name>
</gene>
<evidence type="ECO:0000313" key="2">
    <source>
        <dbReference type="Proteomes" id="UP000299102"/>
    </source>
</evidence>
<name>A0A4C1SRD8_EUMVA</name>
<accession>A0A4C1SRD8</accession>
<dbReference type="EMBL" id="BGZK01003788">
    <property type="protein sequence ID" value="GBP04555.1"/>
    <property type="molecule type" value="Genomic_DNA"/>
</dbReference>
<sequence>MVDEVFRQWTMRMMAERTEMLGSDASPRVARLQSVSLPSHRRRYFTFIIRNKLSKESVSSGKHPNSIESRSSCAYCKSLAGLVGPLAAKSSGHMPVCSDLAVHIIDVLLFTAVDGRPSPNSSLRFSRPRLNSAHQL</sequence>
<dbReference type="AlphaFoldDB" id="A0A4C1SRD8"/>
<evidence type="ECO:0000313" key="1">
    <source>
        <dbReference type="EMBL" id="GBP04555.1"/>
    </source>
</evidence>
<proteinExistence type="predicted"/>
<protein>
    <submittedName>
        <fullName evidence="1">Uncharacterized protein</fullName>
    </submittedName>
</protein>
<comment type="caution">
    <text evidence="1">The sequence shown here is derived from an EMBL/GenBank/DDBJ whole genome shotgun (WGS) entry which is preliminary data.</text>
</comment>
<reference evidence="1 2" key="1">
    <citation type="journal article" date="2019" name="Commun. Biol.">
        <title>The bagworm genome reveals a unique fibroin gene that provides high tensile strength.</title>
        <authorList>
            <person name="Kono N."/>
            <person name="Nakamura H."/>
            <person name="Ohtoshi R."/>
            <person name="Tomita M."/>
            <person name="Numata K."/>
            <person name="Arakawa K."/>
        </authorList>
    </citation>
    <scope>NUCLEOTIDE SEQUENCE [LARGE SCALE GENOMIC DNA]</scope>
</reference>
<dbReference type="Proteomes" id="UP000299102">
    <property type="component" value="Unassembled WGS sequence"/>
</dbReference>